<evidence type="ECO:0000313" key="1">
    <source>
        <dbReference type="EMBL" id="BES81532.1"/>
    </source>
</evidence>
<name>A0ABN6ZTL1_9CREN</name>
<protein>
    <recommendedName>
        <fullName evidence="3">PepSY domain-containing protein</fullName>
    </recommendedName>
</protein>
<reference evidence="1 2" key="1">
    <citation type="submission" date="2023-09" db="EMBL/GenBank/DDBJ databases">
        <title>Pyrofollis japonicus gen. nov. sp. nov., a novel member of the family Pyrodictiaceae isolated from the Iheya North hydrothermal field.</title>
        <authorList>
            <person name="Miyazaki U."/>
            <person name="Sanari M."/>
            <person name="Tame A."/>
            <person name="Kitajima M."/>
            <person name="Okamoto A."/>
            <person name="Sawayama S."/>
            <person name="Miyazaki J."/>
            <person name="Takai K."/>
            <person name="Nakagawa S."/>
        </authorList>
    </citation>
    <scope>NUCLEOTIDE SEQUENCE [LARGE SCALE GENOMIC DNA]</scope>
    <source>
        <strain evidence="1 2">AV2</strain>
    </source>
</reference>
<organism evidence="1 2">
    <name type="scientific">Pyrodictium abyssi</name>
    <dbReference type="NCBI Taxonomy" id="54256"/>
    <lineage>
        <taxon>Archaea</taxon>
        <taxon>Thermoproteota</taxon>
        <taxon>Thermoprotei</taxon>
        <taxon>Desulfurococcales</taxon>
        <taxon>Pyrodictiaceae</taxon>
        <taxon>Pyrodictium</taxon>
    </lineage>
</organism>
<proteinExistence type="predicted"/>
<dbReference type="EMBL" id="AP028907">
    <property type="protein sequence ID" value="BES81532.1"/>
    <property type="molecule type" value="Genomic_DNA"/>
</dbReference>
<evidence type="ECO:0008006" key="3">
    <source>
        <dbReference type="Google" id="ProtNLM"/>
    </source>
</evidence>
<dbReference type="Proteomes" id="UP001341135">
    <property type="component" value="Chromosome"/>
</dbReference>
<evidence type="ECO:0000313" key="2">
    <source>
        <dbReference type="Proteomes" id="UP001341135"/>
    </source>
</evidence>
<accession>A0ABN6ZTL1</accession>
<dbReference type="GeneID" id="89289118"/>
<sequence length="75" mass="8658">MPVVDAADAVKRLKEKIREFNMVPEYISIISVDRRNGVWVIEFMYLFRRYVAEVDEDGRILALKSRSMPLVGSPA</sequence>
<keyword evidence="2" id="KW-1185">Reference proteome</keyword>
<dbReference type="RefSeq" id="WP_338252692.1">
    <property type="nucleotide sequence ID" value="NZ_AP028907.1"/>
</dbReference>
<gene>
    <name evidence="1" type="ORF">PABY_10990</name>
</gene>